<dbReference type="InterPro" id="IPR041726">
    <property type="entry name" value="ACAD10_11_N"/>
</dbReference>
<protein>
    <submittedName>
        <fullName evidence="2">Phosphotransferase</fullName>
    </submittedName>
</protein>
<dbReference type="RefSeq" id="WP_160797075.1">
    <property type="nucleotide sequence ID" value="NZ_WSSB01000009.1"/>
</dbReference>
<dbReference type="InterPro" id="IPR051678">
    <property type="entry name" value="AGP_Transferase"/>
</dbReference>
<dbReference type="PANTHER" id="PTHR21310">
    <property type="entry name" value="AMINOGLYCOSIDE PHOSPHOTRANSFERASE-RELATED-RELATED"/>
    <property type="match status" value="1"/>
</dbReference>
<dbReference type="Gene3D" id="3.90.1200.10">
    <property type="match status" value="1"/>
</dbReference>
<dbReference type="CDD" id="cd05154">
    <property type="entry name" value="ACAD10_11_N-like"/>
    <property type="match status" value="1"/>
</dbReference>
<keyword evidence="2" id="KW-0808">Transferase</keyword>
<organism evidence="2 3">
    <name type="scientific">Craterilacuibacter sinensis</name>
    <dbReference type="NCBI Taxonomy" id="2686017"/>
    <lineage>
        <taxon>Bacteria</taxon>
        <taxon>Pseudomonadati</taxon>
        <taxon>Pseudomonadota</taxon>
        <taxon>Betaproteobacteria</taxon>
        <taxon>Neisseriales</taxon>
        <taxon>Neisseriaceae</taxon>
        <taxon>Craterilacuibacter</taxon>
    </lineage>
</organism>
<reference evidence="2 3" key="1">
    <citation type="submission" date="2019-12" db="EMBL/GenBank/DDBJ databases">
        <title>Neisseriaceae gen. nov. sp. Genome sequencing and assembly.</title>
        <authorList>
            <person name="Liu Z."/>
            <person name="Li A."/>
        </authorList>
    </citation>
    <scope>NUCLEOTIDE SEQUENCE [LARGE SCALE GENOMIC DNA]</scope>
    <source>
        <strain evidence="2 3">B2N2-7</strain>
    </source>
</reference>
<dbReference type="SUPFAM" id="SSF56112">
    <property type="entry name" value="Protein kinase-like (PK-like)"/>
    <property type="match status" value="1"/>
</dbReference>
<comment type="caution">
    <text evidence="2">The sequence shown here is derived from an EMBL/GenBank/DDBJ whole genome shotgun (WGS) entry which is preliminary data.</text>
</comment>
<sequence>MQPQQAQDIAPALSAWLAQRHGGSARILALRPPVQGYSNETWLLDAELGPEARRQHLVLRLAPAGVGLFPGYDLALQYRVMAALAGSAVPVPALYGFEDDASVLGRPFYLMQRIEGRVPNENPQYHIQGWLAELDADSQRRHWFAGIKTAAQVARIDWRAQGLDALAPDGDPVAVQLDELAAFLTWTEAQARPYPLIRRALAWLTAHRPPSRRAALVWGDAKLGNLIFDDAGRVAAALDWESAHIGDALEDLAWFLVLDRSLCEGYGVSRLAHLPSREESIACWEAASGESAACLPWFELFAAARLAVIMARLGKLFTERGLVPPEFEMDTHNGGYAVLELTLAKLGITEQATC</sequence>
<dbReference type="PANTHER" id="PTHR21310:SF40">
    <property type="entry name" value="AMINOGLYCOSIDE PHOSPHOTRANSFERASE DOMAIN-CONTAINING PROTEIN-RELATED"/>
    <property type="match status" value="1"/>
</dbReference>
<dbReference type="Gene3D" id="3.30.200.20">
    <property type="entry name" value="Phosphorylase Kinase, domain 1"/>
    <property type="match status" value="1"/>
</dbReference>
<keyword evidence="3" id="KW-1185">Reference proteome</keyword>
<dbReference type="EMBL" id="WSSB01000009">
    <property type="protein sequence ID" value="MXR37476.1"/>
    <property type="molecule type" value="Genomic_DNA"/>
</dbReference>
<evidence type="ECO:0000313" key="3">
    <source>
        <dbReference type="Proteomes" id="UP000467214"/>
    </source>
</evidence>
<dbReference type="Pfam" id="PF01636">
    <property type="entry name" value="APH"/>
    <property type="match status" value="1"/>
</dbReference>
<feature type="domain" description="Aminoglycoside phosphotransferase" evidence="1">
    <location>
        <begin position="31"/>
        <end position="267"/>
    </location>
</feature>
<dbReference type="InterPro" id="IPR011009">
    <property type="entry name" value="Kinase-like_dom_sf"/>
</dbReference>
<dbReference type="AlphaFoldDB" id="A0A845BTI6"/>
<proteinExistence type="predicted"/>
<dbReference type="GO" id="GO:0016740">
    <property type="term" value="F:transferase activity"/>
    <property type="evidence" value="ECO:0007669"/>
    <property type="project" value="UniProtKB-KW"/>
</dbReference>
<name>A0A845BTI6_9NEIS</name>
<dbReference type="Proteomes" id="UP000467214">
    <property type="component" value="Unassembled WGS sequence"/>
</dbReference>
<gene>
    <name evidence="2" type="ORF">GQF02_10865</name>
</gene>
<evidence type="ECO:0000313" key="2">
    <source>
        <dbReference type="EMBL" id="MXR37476.1"/>
    </source>
</evidence>
<dbReference type="InterPro" id="IPR002575">
    <property type="entry name" value="Aminoglycoside_PTrfase"/>
</dbReference>
<accession>A0A845BTI6</accession>
<evidence type="ECO:0000259" key="1">
    <source>
        <dbReference type="Pfam" id="PF01636"/>
    </source>
</evidence>